<proteinExistence type="predicted"/>
<accession>A0A9W9NZG4</accession>
<gene>
    <name evidence="3" type="ORF">N7468_005437</name>
</gene>
<dbReference type="RefSeq" id="XP_058330474.1">
    <property type="nucleotide sequence ID" value="XM_058474734.1"/>
</dbReference>
<dbReference type="Pfam" id="PF14420">
    <property type="entry name" value="Clr5"/>
    <property type="match status" value="1"/>
</dbReference>
<dbReference type="GeneID" id="83202037"/>
<reference evidence="3" key="2">
    <citation type="journal article" date="2023" name="IMA Fungus">
        <title>Comparative genomic study of the Penicillium genus elucidates a diverse pangenome and 15 lateral gene transfer events.</title>
        <authorList>
            <person name="Petersen C."/>
            <person name="Sorensen T."/>
            <person name="Nielsen M.R."/>
            <person name="Sondergaard T.E."/>
            <person name="Sorensen J.L."/>
            <person name="Fitzpatrick D.A."/>
            <person name="Frisvad J.C."/>
            <person name="Nielsen K.L."/>
        </authorList>
    </citation>
    <scope>NUCLEOTIDE SEQUENCE</scope>
    <source>
        <strain evidence="3">IBT 19713</strain>
    </source>
</reference>
<feature type="region of interest" description="Disordered" evidence="1">
    <location>
        <begin position="349"/>
        <end position="372"/>
    </location>
</feature>
<feature type="compositionally biased region" description="Low complexity" evidence="1">
    <location>
        <begin position="7"/>
        <end position="28"/>
    </location>
</feature>
<keyword evidence="4" id="KW-1185">Reference proteome</keyword>
<dbReference type="PANTHER" id="PTHR38788">
    <property type="entry name" value="CLR5 DOMAIN-CONTAINING PROTEIN"/>
    <property type="match status" value="1"/>
</dbReference>
<dbReference type="OrthoDB" id="539213at2759"/>
<dbReference type="PANTHER" id="PTHR38788:SF3">
    <property type="entry name" value="CLR5 DOMAIN-CONTAINING PROTEIN"/>
    <property type="match status" value="1"/>
</dbReference>
<evidence type="ECO:0000313" key="3">
    <source>
        <dbReference type="EMBL" id="KAJ5232481.1"/>
    </source>
</evidence>
<sequence>MDPYNRPPSMTLSPQSQSQSPVTPQSSVFRPRRSEDWHEYRETIEQLYRSDQLKLRDVKRIMEKDYKFYASEKQYKDRLAAWNVRKNIKAAEVQVMIRKKQKRAARGKQTAFRRAGQNVDPKRITRFVRRYGSTWVKNRDKDAELQSPEPTAGTPSDMSCYTPEPEEEVATPVSPPDLASPSRETPYPIGYDQNHLESIPDLVMDDDHAYSMSLHNQQRRAYHPSDPVAHSIHQGVHVTHPAMHLGSHPTVHPTIHAPAPPPIHRAVHPPPMIHTTMHQPIHQPIHPVHPSVRSPNHPVVSQIPASAPLQSHHDDVDAPGEVTHPDDWNRLDVFQNRLTRLGSTLEESMAKWASSRDQDPNQEVPHHEGLGL</sequence>
<feature type="region of interest" description="Disordered" evidence="1">
    <location>
        <begin position="139"/>
        <end position="189"/>
    </location>
</feature>
<feature type="compositionally biased region" description="Basic and acidic residues" evidence="1">
    <location>
        <begin position="354"/>
        <end position="372"/>
    </location>
</feature>
<comment type="caution">
    <text evidence="3">The sequence shown here is derived from an EMBL/GenBank/DDBJ whole genome shotgun (WGS) entry which is preliminary data.</text>
</comment>
<evidence type="ECO:0000256" key="1">
    <source>
        <dbReference type="SAM" id="MobiDB-lite"/>
    </source>
</evidence>
<dbReference type="EMBL" id="JAPQKS010000004">
    <property type="protein sequence ID" value="KAJ5232481.1"/>
    <property type="molecule type" value="Genomic_DNA"/>
</dbReference>
<reference evidence="3" key="1">
    <citation type="submission" date="2022-11" db="EMBL/GenBank/DDBJ databases">
        <authorList>
            <person name="Petersen C."/>
        </authorList>
    </citation>
    <scope>NUCLEOTIDE SEQUENCE</scope>
    <source>
        <strain evidence="3">IBT 19713</strain>
    </source>
</reference>
<name>A0A9W9NZG4_9EURO</name>
<dbReference type="AlphaFoldDB" id="A0A9W9NZG4"/>
<evidence type="ECO:0000313" key="4">
    <source>
        <dbReference type="Proteomes" id="UP001150941"/>
    </source>
</evidence>
<feature type="domain" description="Clr5" evidence="2">
    <location>
        <begin position="34"/>
        <end position="86"/>
    </location>
</feature>
<dbReference type="Proteomes" id="UP001150941">
    <property type="component" value="Unassembled WGS sequence"/>
</dbReference>
<evidence type="ECO:0000259" key="2">
    <source>
        <dbReference type="Pfam" id="PF14420"/>
    </source>
</evidence>
<dbReference type="InterPro" id="IPR025676">
    <property type="entry name" value="Clr5_dom"/>
</dbReference>
<feature type="region of interest" description="Disordered" evidence="1">
    <location>
        <begin position="1"/>
        <end position="34"/>
    </location>
</feature>
<protein>
    <recommendedName>
        <fullName evidence="2">Clr5 domain-containing protein</fullName>
    </recommendedName>
</protein>
<organism evidence="3 4">
    <name type="scientific">Penicillium chermesinum</name>
    <dbReference type="NCBI Taxonomy" id="63820"/>
    <lineage>
        <taxon>Eukaryota</taxon>
        <taxon>Fungi</taxon>
        <taxon>Dikarya</taxon>
        <taxon>Ascomycota</taxon>
        <taxon>Pezizomycotina</taxon>
        <taxon>Eurotiomycetes</taxon>
        <taxon>Eurotiomycetidae</taxon>
        <taxon>Eurotiales</taxon>
        <taxon>Aspergillaceae</taxon>
        <taxon>Penicillium</taxon>
    </lineage>
</organism>